<dbReference type="Proteomes" id="UP000835052">
    <property type="component" value="Unassembled WGS sequence"/>
</dbReference>
<dbReference type="InterPro" id="IPR051113">
    <property type="entry name" value="Integrator_subunit6"/>
</dbReference>
<dbReference type="AlphaFoldDB" id="A0A8S1H6X9"/>
<keyword evidence="4" id="KW-1185">Reference proteome</keyword>
<dbReference type="InterPro" id="IPR036465">
    <property type="entry name" value="vWFA_dom_sf"/>
</dbReference>
<dbReference type="OrthoDB" id="9449012at2759"/>
<dbReference type="Gene3D" id="3.40.50.410">
    <property type="entry name" value="von Willebrand factor, type A domain"/>
    <property type="match status" value="1"/>
</dbReference>
<feature type="compositionally biased region" description="Basic and acidic residues" evidence="1">
    <location>
        <begin position="693"/>
        <end position="705"/>
    </location>
</feature>
<dbReference type="EMBL" id="CAJGYM010000020">
    <property type="protein sequence ID" value="CAD6191324.1"/>
    <property type="molecule type" value="Genomic_DNA"/>
</dbReference>
<sequence length="899" mass="100875">MEIKYQIQNCRTPGRTAVAGGRAEMPCIVFILDTSGSTATQTYTGFTIFEQQKNYIESFIRQRSREPRPQNDRYILLTTCERYPQNVKSSGKDGPPQIAEILRKLTPSGTSNIQLALIDAFQFVHVNRAQTAIDNYGWGRMVQNSEQVIFIMLTDGPGASSIPKDFKLEYETSFLRSDLTKEAYRWDQRLFICVFRLPSIPTKVPRLDIDVLPAEKLCAATGGRSFSITSHKQFIPSIETFSAVLQQHTIAVRFEPLNPNIRDPSEVDPLRAVRMKYRKSVEMKPVTQLVIKSNAVGRPVPYHWCIPESFWPVKNMDSLPPRSAHPVIMLAPEAVPVFINPELPFDKIEMDLNTPTSEYVQELLQGRRDFCVPMFVEGSGSTAGYGQPFGCLKSTSNGAGINFIMLPYNFPMFYSLHEDLKDPSVIMKSNWRLKFDSYLAGIPVYQSPAVRKAFQRYKIRGGLMEEQISMSTIYAPGLVTLLSRLKNAGKEEFDRVTTMCSLIFEREMKKPPEQTIRVERITSRTGVLGIVRNDFDDESRGSELEEVDPKTSSVAFCGNLTMPLSAAKVQTPTLDSIYRNPLTASTLEMINNLTRLQANCELMLDVRNVNILDGAKPGLRARFHNLEELHNLSISSMGNYDNYIKTRQEIGLAPLRELEPPVRPQAFGNPFKVKNLTSGTGIDEVMDSQADASMRREKRAGESINDRGAVPPKRRKGPLGLDAFVRWREVQSMSSGAGSVVSSLSLEDNVVPSTSNGSSEIIDYSPIDEVVTNGLDAIIEKMNPKKGESEEEVRKNGKVPPVVQEFKDLPLESLKIPRVGQKALSLEEMTEKKRSINRIVRRPANAKAYEEIVASLAGTTADQSVLLLFALRESQRFKCKKLTDRIKARLKNEAIVTNS</sequence>
<accession>A0A8S1H6X9</accession>
<evidence type="ECO:0000256" key="1">
    <source>
        <dbReference type="SAM" id="MobiDB-lite"/>
    </source>
</evidence>
<organism evidence="3 4">
    <name type="scientific">Caenorhabditis auriculariae</name>
    <dbReference type="NCBI Taxonomy" id="2777116"/>
    <lineage>
        <taxon>Eukaryota</taxon>
        <taxon>Metazoa</taxon>
        <taxon>Ecdysozoa</taxon>
        <taxon>Nematoda</taxon>
        <taxon>Chromadorea</taxon>
        <taxon>Rhabditida</taxon>
        <taxon>Rhabditina</taxon>
        <taxon>Rhabditomorpha</taxon>
        <taxon>Rhabditoidea</taxon>
        <taxon>Rhabditidae</taxon>
        <taxon>Peloderinae</taxon>
        <taxon>Caenorhabditis</taxon>
    </lineage>
</organism>
<dbReference type="Pfam" id="PF25462">
    <property type="entry name" value="Beta-barrel_INTS6"/>
    <property type="match status" value="1"/>
</dbReference>
<dbReference type="InterPro" id="IPR057413">
    <property type="entry name" value="Beta-barrel_INTS6"/>
</dbReference>
<evidence type="ECO:0000313" key="4">
    <source>
        <dbReference type="Proteomes" id="UP000835052"/>
    </source>
</evidence>
<evidence type="ECO:0000313" key="3">
    <source>
        <dbReference type="EMBL" id="CAD6191324.1"/>
    </source>
</evidence>
<dbReference type="GO" id="GO:0034472">
    <property type="term" value="P:snRNA 3'-end processing"/>
    <property type="evidence" value="ECO:0007669"/>
    <property type="project" value="TreeGrafter"/>
</dbReference>
<protein>
    <recommendedName>
        <fullName evidence="2">VWFA domain-containing protein</fullName>
    </recommendedName>
</protein>
<feature type="region of interest" description="Disordered" evidence="1">
    <location>
        <begin position="685"/>
        <end position="716"/>
    </location>
</feature>
<proteinExistence type="predicted"/>
<dbReference type="CDD" id="cd00198">
    <property type="entry name" value="vWFA"/>
    <property type="match status" value="1"/>
</dbReference>
<dbReference type="SUPFAM" id="SSF53300">
    <property type="entry name" value="vWA-like"/>
    <property type="match status" value="1"/>
</dbReference>
<dbReference type="PANTHER" id="PTHR12957:SF2">
    <property type="entry name" value="INTEGRATOR COMPLEX SUBUNIT 6"/>
    <property type="match status" value="1"/>
</dbReference>
<feature type="domain" description="VWFA" evidence="2">
    <location>
        <begin position="27"/>
        <end position="156"/>
    </location>
</feature>
<dbReference type="PROSITE" id="PS50234">
    <property type="entry name" value="VWFA"/>
    <property type="match status" value="1"/>
</dbReference>
<comment type="caution">
    <text evidence="3">The sequence shown here is derived from an EMBL/GenBank/DDBJ whole genome shotgun (WGS) entry which is preliminary data.</text>
</comment>
<evidence type="ECO:0000259" key="2">
    <source>
        <dbReference type="PROSITE" id="PS50234"/>
    </source>
</evidence>
<name>A0A8S1H6X9_9PELO</name>
<gene>
    <name evidence="3" type="ORF">CAUJ_LOCUS7243</name>
</gene>
<dbReference type="Pfam" id="PF13519">
    <property type="entry name" value="VWA_2"/>
    <property type="match status" value="1"/>
</dbReference>
<dbReference type="PANTHER" id="PTHR12957">
    <property type="entry name" value="DEAD/H BOX POLYPEPTIDE 26/DICE1-RELATED"/>
    <property type="match status" value="1"/>
</dbReference>
<dbReference type="InterPro" id="IPR002035">
    <property type="entry name" value="VWF_A"/>
</dbReference>
<dbReference type="GO" id="GO:0032039">
    <property type="term" value="C:integrator complex"/>
    <property type="evidence" value="ECO:0007669"/>
    <property type="project" value="TreeGrafter"/>
</dbReference>
<reference evidence="3" key="1">
    <citation type="submission" date="2020-10" db="EMBL/GenBank/DDBJ databases">
        <authorList>
            <person name="Kikuchi T."/>
        </authorList>
    </citation>
    <scope>NUCLEOTIDE SEQUENCE</scope>
    <source>
        <strain evidence="3">NKZ352</strain>
    </source>
</reference>